<dbReference type="RefSeq" id="WP_394010454.1">
    <property type="nucleotide sequence ID" value="NZ_JBAFUR010000011.1"/>
</dbReference>
<proteinExistence type="predicted"/>
<comment type="caution">
    <text evidence="1">The sequence shown here is derived from an EMBL/GenBank/DDBJ whole genome shotgun (WGS) entry which is preliminary data.</text>
</comment>
<organism evidence="1 2">
    <name type="scientific">Xanthobacter aminoxidans</name>
    <dbReference type="NCBI Taxonomy" id="186280"/>
    <lineage>
        <taxon>Bacteria</taxon>
        <taxon>Pseudomonadati</taxon>
        <taxon>Pseudomonadota</taxon>
        <taxon>Alphaproteobacteria</taxon>
        <taxon>Hyphomicrobiales</taxon>
        <taxon>Xanthobacteraceae</taxon>
        <taxon>Xanthobacter</taxon>
    </lineage>
</organism>
<protein>
    <submittedName>
        <fullName evidence="1">Uncharacterized protein</fullName>
    </submittedName>
</protein>
<sequence length="79" mass="8234">MTDSAVSTLNSLGHGKWTESYSGGMLSNPDPLFGGIVDSAIVTGEWFIIFNAPSLKALDGFPTREKAAEAFAASIPASN</sequence>
<evidence type="ECO:0000313" key="1">
    <source>
        <dbReference type="EMBL" id="MFG1255393.1"/>
    </source>
</evidence>
<reference evidence="1 2" key="1">
    <citation type="submission" date="2024-02" db="EMBL/GenBank/DDBJ databases">
        <title>Expansion and revision of Xanthobacter and proposal of Roseixanthobacter gen. nov.</title>
        <authorList>
            <person name="Soltysiak M.P.M."/>
            <person name="Jalihal A."/>
            <person name="Ory A."/>
            <person name="Chrisophersen C."/>
            <person name="Lee A.D."/>
            <person name="Boulton J."/>
            <person name="Springer M."/>
        </authorList>
    </citation>
    <scope>NUCLEOTIDE SEQUENCE [LARGE SCALE GENOMIC DNA]</scope>
    <source>
        <strain evidence="1 2">CB5</strain>
    </source>
</reference>
<dbReference type="EMBL" id="JBAFUR010000011">
    <property type="protein sequence ID" value="MFG1255393.1"/>
    <property type="molecule type" value="Genomic_DNA"/>
</dbReference>
<name>A0ABW6ZNG4_9HYPH</name>
<accession>A0ABW6ZNG4</accession>
<gene>
    <name evidence="1" type="ORF">V5F30_24495</name>
</gene>
<dbReference type="Proteomes" id="UP001604043">
    <property type="component" value="Unassembled WGS sequence"/>
</dbReference>
<keyword evidence="2" id="KW-1185">Reference proteome</keyword>
<evidence type="ECO:0000313" key="2">
    <source>
        <dbReference type="Proteomes" id="UP001604043"/>
    </source>
</evidence>